<dbReference type="InterPro" id="IPR050236">
    <property type="entry name" value="Ser_Thr_kinase_AGC"/>
</dbReference>
<dbReference type="InterPro" id="IPR055164">
    <property type="entry name" value="EDR1/CTR1/ARMC3-like_pept-like"/>
</dbReference>
<name>W7JYN2_PLAFA</name>
<comment type="catalytic activity">
    <reaction evidence="7">
        <text>L-threonyl-[protein] + ATP = O-phospho-L-threonyl-[protein] + ADP + H(+)</text>
        <dbReference type="Rhea" id="RHEA:46608"/>
        <dbReference type="Rhea" id="RHEA-COMP:11060"/>
        <dbReference type="Rhea" id="RHEA-COMP:11605"/>
        <dbReference type="ChEBI" id="CHEBI:15378"/>
        <dbReference type="ChEBI" id="CHEBI:30013"/>
        <dbReference type="ChEBI" id="CHEBI:30616"/>
        <dbReference type="ChEBI" id="CHEBI:61977"/>
        <dbReference type="ChEBI" id="CHEBI:456216"/>
        <dbReference type="EC" id="2.7.11.1"/>
    </reaction>
</comment>
<evidence type="ECO:0000259" key="10">
    <source>
        <dbReference type="PROSITE" id="PS50011"/>
    </source>
</evidence>
<dbReference type="EC" id="2.7.11.1" evidence="1"/>
<reference evidence="11 12" key="1">
    <citation type="submission" date="2013-02" db="EMBL/GenBank/DDBJ databases">
        <title>The Genome Sequence of Plasmodium falciparum UGT5.1.</title>
        <authorList>
            <consortium name="The Broad Institute Genome Sequencing Platform"/>
            <consortium name="The Broad Institute Genome Sequencing Center for Infectious Disease"/>
            <person name="Neafsey D."/>
            <person name="Cheeseman I."/>
            <person name="Volkman S."/>
            <person name="Adams J."/>
            <person name="Walker B."/>
            <person name="Young S.K."/>
            <person name="Zeng Q."/>
            <person name="Gargeya S."/>
            <person name="Fitzgerald M."/>
            <person name="Haas B."/>
            <person name="Abouelleil A."/>
            <person name="Alvarado L."/>
            <person name="Arachchi H.M."/>
            <person name="Berlin A.M."/>
            <person name="Chapman S.B."/>
            <person name="Dewar J."/>
            <person name="Goldberg J."/>
            <person name="Griggs A."/>
            <person name="Gujja S."/>
            <person name="Hansen M."/>
            <person name="Howarth C."/>
            <person name="Imamovic A."/>
            <person name="Larimer J."/>
            <person name="McCowan C."/>
            <person name="Murphy C."/>
            <person name="Neiman D."/>
            <person name="Pearson M."/>
            <person name="Priest M."/>
            <person name="Roberts A."/>
            <person name="Saif S."/>
            <person name="Shea T."/>
            <person name="Sisk P."/>
            <person name="Sykes S."/>
            <person name="Wortman J."/>
            <person name="Nusbaum C."/>
            <person name="Birren B."/>
        </authorList>
    </citation>
    <scope>NUCLEOTIDE SEQUENCE [LARGE SCALE GENOMIC DNA]</scope>
    <source>
        <strain evidence="11 12">UGT5.1</strain>
    </source>
</reference>
<feature type="domain" description="Protein kinase" evidence="10">
    <location>
        <begin position="398"/>
        <end position="645"/>
    </location>
</feature>
<protein>
    <recommendedName>
        <fullName evidence="1">non-specific serine/threonine protein kinase</fullName>
        <ecNumber evidence="1">2.7.11.1</ecNumber>
    </recommendedName>
</protein>
<keyword evidence="3" id="KW-0808">Transferase</keyword>
<evidence type="ECO:0000313" key="12">
    <source>
        <dbReference type="Proteomes" id="UP000030697"/>
    </source>
</evidence>
<keyword evidence="4" id="KW-0547">Nucleotide-binding</keyword>
<evidence type="ECO:0000313" key="11">
    <source>
        <dbReference type="EMBL" id="EWC76691.1"/>
    </source>
</evidence>
<dbReference type="InterPro" id="IPR008271">
    <property type="entry name" value="Ser/Thr_kinase_AS"/>
</dbReference>
<dbReference type="InterPro" id="IPR000719">
    <property type="entry name" value="Prot_kinase_dom"/>
</dbReference>
<dbReference type="SUPFAM" id="SSF56112">
    <property type="entry name" value="Protein kinase-like (PK-like)"/>
    <property type="match status" value="1"/>
</dbReference>
<dbReference type="OrthoDB" id="354826at2759"/>
<dbReference type="Pfam" id="PF14381">
    <property type="entry name" value="EDR1_CTR1_ARMC3_pept"/>
    <property type="match status" value="1"/>
</dbReference>
<dbReference type="InterPro" id="IPR011009">
    <property type="entry name" value="Kinase-like_dom_sf"/>
</dbReference>
<dbReference type="Gene3D" id="1.10.510.10">
    <property type="entry name" value="Transferase(Phosphotransferase) domain 1"/>
    <property type="match status" value="1"/>
</dbReference>
<gene>
    <name evidence="11" type="ORF">C923_02631</name>
</gene>
<feature type="compositionally biased region" description="Basic residues" evidence="9">
    <location>
        <begin position="211"/>
        <end position="223"/>
    </location>
</feature>
<evidence type="ECO:0000256" key="8">
    <source>
        <dbReference type="ARBA" id="ARBA00048679"/>
    </source>
</evidence>
<evidence type="ECO:0000256" key="1">
    <source>
        <dbReference type="ARBA" id="ARBA00012513"/>
    </source>
</evidence>
<dbReference type="PROSITE" id="PS50011">
    <property type="entry name" value="PROTEIN_KINASE_DOM"/>
    <property type="match status" value="1"/>
</dbReference>
<dbReference type="PROSITE" id="PS00108">
    <property type="entry name" value="PROTEIN_KINASE_ST"/>
    <property type="match status" value="1"/>
</dbReference>
<feature type="region of interest" description="Disordered" evidence="9">
    <location>
        <begin position="201"/>
        <end position="261"/>
    </location>
</feature>
<dbReference type="SMART" id="SM00220">
    <property type="entry name" value="S_TKc"/>
    <property type="match status" value="1"/>
</dbReference>
<keyword evidence="6" id="KW-0067">ATP-binding</keyword>
<dbReference type="GO" id="GO:0004674">
    <property type="term" value="F:protein serine/threonine kinase activity"/>
    <property type="evidence" value="ECO:0007669"/>
    <property type="project" value="UniProtKB-KW"/>
</dbReference>
<dbReference type="Proteomes" id="UP000030697">
    <property type="component" value="Unassembled WGS sequence"/>
</dbReference>
<comment type="catalytic activity">
    <reaction evidence="8">
        <text>L-seryl-[protein] + ATP = O-phospho-L-seryl-[protein] + ADP + H(+)</text>
        <dbReference type="Rhea" id="RHEA:17989"/>
        <dbReference type="Rhea" id="RHEA-COMP:9863"/>
        <dbReference type="Rhea" id="RHEA-COMP:11604"/>
        <dbReference type="ChEBI" id="CHEBI:15378"/>
        <dbReference type="ChEBI" id="CHEBI:29999"/>
        <dbReference type="ChEBI" id="CHEBI:30616"/>
        <dbReference type="ChEBI" id="CHEBI:83421"/>
        <dbReference type="ChEBI" id="CHEBI:456216"/>
        <dbReference type="EC" id="2.7.11.1"/>
    </reaction>
</comment>
<keyword evidence="5 11" id="KW-0418">Kinase</keyword>
<evidence type="ECO:0000256" key="6">
    <source>
        <dbReference type="ARBA" id="ARBA00022840"/>
    </source>
</evidence>
<evidence type="ECO:0000256" key="9">
    <source>
        <dbReference type="SAM" id="MobiDB-lite"/>
    </source>
</evidence>
<sequence length="645" mass="77268">MKKEKNFLVKNKIYNYDKNREQNILQKRDNKNEDNTDQQYYHKNDNINKCNYFVINQSTHILNEKYYRKKRKKKKFVCGEIPLPNKNIGIHKYLKNKSIFDNHGYNNLVINNKKEIFYNMDKCVQKYISDQRKCEESKTNICTCIPNIIVNVNSDARLSREKLKKGLIKRKYNELTNEEKLKHCKHKNELENYPNMRKTFSQIFSSEERERKRKRKEKRKKQTNTKDDVDRKDKSDKDNKNYENNTNDKSDKNEDEISSQKDSDESIKTFYFEEFDFNFVLLGSVKKGSDRHKSLLFKVLCDSIDIPCRYIRYVKNKTVHYFNLVLIPSIPAQNITECLIPIFWENNKIKIKTNLNIQSKITISNFLNNIKIKFNFLDNFFLKIWENNNEVINIEDYFIFEKKLGMGGFGEVWKVKLKNGTDLHTSFFYSDIKNTSTFALKILDMNQHNEHVDNENIKCIKKKSNNQDINIYLEMNQRGYQILINRQRENEKKESLCFLLELADTSLEKLFCDKRTVYNLNFVRLTLLEIANIMSYIHKPNIKQEFYIYRDLKPDNVLIKGKKILITDFNLSRKVDQDFEFLMSQCCGTKGHLAPEQKSVCYDKNVDVWAFSIIISKFLKHQNFHYFSHCMYDINLSHFEIQVYK</sequence>
<evidence type="ECO:0000256" key="2">
    <source>
        <dbReference type="ARBA" id="ARBA00022527"/>
    </source>
</evidence>
<evidence type="ECO:0000256" key="7">
    <source>
        <dbReference type="ARBA" id="ARBA00047899"/>
    </source>
</evidence>
<keyword evidence="2 11" id="KW-0723">Serine/threonine-protein kinase</keyword>
<dbReference type="EMBL" id="KE124554">
    <property type="protein sequence ID" value="EWC76691.1"/>
    <property type="molecule type" value="Genomic_DNA"/>
</dbReference>
<accession>W7JYN2</accession>
<dbReference type="Pfam" id="PF00069">
    <property type="entry name" value="Pkinase"/>
    <property type="match status" value="1"/>
</dbReference>
<dbReference type="AlphaFoldDB" id="W7JYN2"/>
<evidence type="ECO:0000256" key="5">
    <source>
        <dbReference type="ARBA" id="ARBA00022777"/>
    </source>
</evidence>
<feature type="compositionally biased region" description="Basic and acidic residues" evidence="9">
    <location>
        <begin position="224"/>
        <end position="252"/>
    </location>
</feature>
<dbReference type="PANTHER" id="PTHR24356">
    <property type="entry name" value="SERINE/THREONINE-PROTEIN KINASE"/>
    <property type="match status" value="1"/>
</dbReference>
<organism evidence="11 12">
    <name type="scientific">Plasmodium falciparum UGT5.1</name>
    <dbReference type="NCBI Taxonomy" id="1237627"/>
    <lineage>
        <taxon>Eukaryota</taxon>
        <taxon>Sar</taxon>
        <taxon>Alveolata</taxon>
        <taxon>Apicomplexa</taxon>
        <taxon>Aconoidasida</taxon>
        <taxon>Haemosporida</taxon>
        <taxon>Plasmodiidae</taxon>
        <taxon>Plasmodium</taxon>
        <taxon>Plasmodium (Laverania)</taxon>
    </lineage>
</organism>
<proteinExistence type="predicted"/>
<evidence type="ECO:0000256" key="4">
    <source>
        <dbReference type="ARBA" id="ARBA00022741"/>
    </source>
</evidence>
<evidence type="ECO:0000256" key="3">
    <source>
        <dbReference type="ARBA" id="ARBA00022679"/>
    </source>
</evidence>
<dbReference type="GO" id="GO:0005524">
    <property type="term" value="F:ATP binding"/>
    <property type="evidence" value="ECO:0007669"/>
    <property type="project" value="UniProtKB-KW"/>
</dbReference>